<dbReference type="InParanoid" id="A0A0H2R8E3"/>
<keyword evidence="2" id="KW-1185">Reference proteome</keyword>
<evidence type="ECO:0000313" key="2">
    <source>
        <dbReference type="Proteomes" id="UP000053477"/>
    </source>
</evidence>
<reference evidence="1 2" key="1">
    <citation type="submission" date="2015-04" db="EMBL/GenBank/DDBJ databases">
        <title>Complete genome sequence of Schizopora paradoxa KUC8140, a cosmopolitan wood degrader in East Asia.</title>
        <authorList>
            <consortium name="DOE Joint Genome Institute"/>
            <person name="Min B."/>
            <person name="Park H."/>
            <person name="Jang Y."/>
            <person name="Kim J.-J."/>
            <person name="Kim K.H."/>
            <person name="Pangilinan J."/>
            <person name="Lipzen A."/>
            <person name="Riley R."/>
            <person name="Grigoriev I.V."/>
            <person name="Spatafora J.W."/>
            <person name="Choi I.-G."/>
        </authorList>
    </citation>
    <scope>NUCLEOTIDE SEQUENCE [LARGE SCALE GENOMIC DNA]</scope>
    <source>
        <strain evidence="1 2">KUC8140</strain>
    </source>
</reference>
<dbReference type="AlphaFoldDB" id="A0A0H2R8E3"/>
<protein>
    <submittedName>
        <fullName evidence="1">Uncharacterized protein</fullName>
    </submittedName>
</protein>
<organism evidence="1 2">
    <name type="scientific">Schizopora paradoxa</name>
    <dbReference type="NCBI Taxonomy" id="27342"/>
    <lineage>
        <taxon>Eukaryota</taxon>
        <taxon>Fungi</taxon>
        <taxon>Dikarya</taxon>
        <taxon>Basidiomycota</taxon>
        <taxon>Agaricomycotina</taxon>
        <taxon>Agaricomycetes</taxon>
        <taxon>Hymenochaetales</taxon>
        <taxon>Schizoporaceae</taxon>
        <taxon>Schizopora</taxon>
    </lineage>
</organism>
<sequence length="90" mass="10455">MKFSTAFRGGRLVHLRIWDHVKLLLSRSERRVQNFALVPMASMKKGAMRRAVLTNPRVIDSKIHRHTVTGSFIFKFRHQMDEKTCGAALY</sequence>
<gene>
    <name evidence="1" type="ORF">SCHPADRAFT_621710</name>
</gene>
<evidence type="ECO:0000313" key="1">
    <source>
        <dbReference type="EMBL" id="KLO08099.1"/>
    </source>
</evidence>
<dbReference type="EMBL" id="KQ086106">
    <property type="protein sequence ID" value="KLO08099.1"/>
    <property type="molecule type" value="Genomic_DNA"/>
</dbReference>
<proteinExistence type="predicted"/>
<dbReference type="Proteomes" id="UP000053477">
    <property type="component" value="Unassembled WGS sequence"/>
</dbReference>
<name>A0A0H2R8E3_9AGAM</name>
<accession>A0A0H2R8E3</accession>